<dbReference type="InterPro" id="IPR036291">
    <property type="entry name" value="NAD(P)-bd_dom_sf"/>
</dbReference>
<evidence type="ECO:0000259" key="10">
    <source>
        <dbReference type="Pfam" id="PF21621"/>
    </source>
</evidence>
<dbReference type="AlphaFoldDB" id="A0A397S1Y3"/>
<dbReference type="GO" id="GO:0042351">
    <property type="term" value="P:'de novo' GDP-L-fucose biosynthetic process"/>
    <property type="evidence" value="ECO:0007669"/>
    <property type="project" value="TreeGrafter"/>
</dbReference>
<keyword evidence="5 7" id="KW-0456">Lyase</keyword>
<evidence type="ECO:0000256" key="6">
    <source>
        <dbReference type="ARBA" id="ARBA00059383"/>
    </source>
</evidence>
<evidence type="ECO:0000259" key="9">
    <source>
        <dbReference type="Pfam" id="PF20511"/>
    </source>
</evidence>
<gene>
    <name evidence="7" type="primary">gmd</name>
    <name evidence="11" type="ORF">EI71_00357</name>
</gene>
<keyword evidence="12" id="KW-1185">Reference proteome</keyword>
<dbReference type="SUPFAM" id="SSF51182">
    <property type="entry name" value="RmlC-like cupins"/>
    <property type="match status" value="1"/>
</dbReference>
<evidence type="ECO:0000256" key="7">
    <source>
        <dbReference type="HAMAP-Rule" id="MF_00955"/>
    </source>
</evidence>
<proteinExistence type="inferred from homology"/>
<dbReference type="RefSeq" id="WP_119015525.1">
    <property type="nucleotide sequence ID" value="NZ_QXEV01000002.1"/>
</dbReference>
<dbReference type="CDD" id="cd07010">
    <property type="entry name" value="cupin_PMI_type_I_N_bac"/>
    <property type="match status" value="1"/>
</dbReference>
<keyword evidence="11" id="KW-0413">Isomerase</keyword>
<dbReference type="InParanoid" id="A0A397S1Y3"/>
<organism evidence="11 12">
    <name type="scientific">Anaeroplasma bactoclasticum</name>
    <dbReference type="NCBI Taxonomy" id="2088"/>
    <lineage>
        <taxon>Bacteria</taxon>
        <taxon>Bacillati</taxon>
        <taxon>Mycoplasmatota</taxon>
        <taxon>Mollicutes</taxon>
        <taxon>Anaeroplasmatales</taxon>
        <taxon>Anaeroplasmataceae</taxon>
        <taxon>Anaeroplasma</taxon>
    </lineage>
</organism>
<reference evidence="11 12" key="1">
    <citation type="submission" date="2018-08" db="EMBL/GenBank/DDBJ databases">
        <title>Genomic Encyclopedia of Archaeal and Bacterial Type Strains, Phase II (KMG-II): from individual species to whole genera.</title>
        <authorList>
            <person name="Goeker M."/>
        </authorList>
    </citation>
    <scope>NUCLEOTIDE SEQUENCE [LARGE SCALE GENOMIC DNA]</scope>
    <source>
        <strain evidence="11 12">ATCC 27112</strain>
    </source>
</reference>
<dbReference type="FunFam" id="3.40.50.720:FF:000924">
    <property type="entry name" value="GDP-mannose 4,6 dehydratase"/>
    <property type="match status" value="1"/>
</dbReference>
<evidence type="ECO:0000256" key="2">
    <source>
        <dbReference type="ARBA" id="ARBA00001937"/>
    </source>
</evidence>
<comment type="similarity">
    <text evidence="3 7">Belongs to the NAD(P)-dependent epimerase/dehydratase family. GDP-mannose 4,6-dehydratase subfamily.</text>
</comment>
<dbReference type="HAMAP" id="MF_00955">
    <property type="entry name" value="GDP_Man_dehydratase"/>
    <property type="match status" value="1"/>
</dbReference>
<accession>A0A397S1Y3</accession>
<dbReference type="Gene3D" id="2.60.120.10">
    <property type="entry name" value="Jelly Rolls"/>
    <property type="match status" value="2"/>
</dbReference>
<dbReference type="GO" id="GO:0004476">
    <property type="term" value="F:mannose-6-phosphate isomerase activity"/>
    <property type="evidence" value="ECO:0007669"/>
    <property type="project" value="InterPro"/>
</dbReference>
<comment type="caution">
    <text evidence="7">Lacks conserved residue(s) required for the propagation of feature annotation.</text>
</comment>
<evidence type="ECO:0000256" key="3">
    <source>
        <dbReference type="ARBA" id="ARBA00009263"/>
    </source>
</evidence>
<dbReference type="PANTHER" id="PTHR43715">
    <property type="entry name" value="GDP-MANNOSE 4,6-DEHYDRATASE"/>
    <property type="match status" value="1"/>
</dbReference>
<feature type="domain" description="NAD(P)-binding" evidence="8">
    <location>
        <begin position="306"/>
        <end position="636"/>
    </location>
</feature>
<evidence type="ECO:0000313" key="12">
    <source>
        <dbReference type="Proteomes" id="UP000266506"/>
    </source>
</evidence>
<dbReference type="InterPro" id="IPR006368">
    <property type="entry name" value="GDP_Man_deHydtase"/>
</dbReference>
<dbReference type="GO" id="GO:0070401">
    <property type="term" value="F:NADP+ binding"/>
    <property type="evidence" value="ECO:0007669"/>
    <property type="project" value="UniProtKB-UniRule"/>
</dbReference>
<evidence type="ECO:0000256" key="4">
    <source>
        <dbReference type="ARBA" id="ARBA00011989"/>
    </source>
</evidence>
<dbReference type="NCBIfam" id="TIGR01472">
    <property type="entry name" value="gmd"/>
    <property type="match status" value="1"/>
</dbReference>
<keyword evidence="7" id="KW-0521">NADP</keyword>
<dbReference type="EMBL" id="QXEV01000002">
    <property type="protein sequence ID" value="RIA78405.1"/>
    <property type="molecule type" value="Genomic_DNA"/>
</dbReference>
<protein>
    <recommendedName>
        <fullName evidence="4 7">GDP-mannose 4,6-dehydratase</fullName>
        <ecNumber evidence="4 7">4.2.1.47</ecNumber>
    </recommendedName>
    <alternativeName>
        <fullName evidence="7">GDP-D-mannose dehydratase</fullName>
    </alternativeName>
</protein>
<evidence type="ECO:0000259" key="8">
    <source>
        <dbReference type="Pfam" id="PF16363"/>
    </source>
</evidence>
<dbReference type="InterPro" id="IPR049071">
    <property type="entry name" value="MPI_cupin_dom"/>
</dbReference>
<evidence type="ECO:0000256" key="1">
    <source>
        <dbReference type="ARBA" id="ARBA00000188"/>
    </source>
</evidence>
<dbReference type="Pfam" id="PF21621">
    <property type="entry name" value="MPI_cupin_dom"/>
    <property type="match status" value="1"/>
</dbReference>
<dbReference type="OrthoDB" id="9808275at2"/>
<dbReference type="InterPro" id="IPR011051">
    <property type="entry name" value="RmlC_Cupin_sf"/>
</dbReference>
<dbReference type="CDD" id="cd05260">
    <property type="entry name" value="GDP_MD_SDR_e"/>
    <property type="match status" value="1"/>
</dbReference>
<dbReference type="SUPFAM" id="SSF51735">
    <property type="entry name" value="NAD(P)-binding Rossmann-fold domains"/>
    <property type="match status" value="1"/>
</dbReference>
<dbReference type="PANTHER" id="PTHR43715:SF1">
    <property type="entry name" value="GDP-MANNOSE 4,6 DEHYDRATASE"/>
    <property type="match status" value="1"/>
</dbReference>
<dbReference type="Gene3D" id="3.90.25.10">
    <property type="entry name" value="UDP-galactose 4-epimerase, domain 1"/>
    <property type="match status" value="1"/>
</dbReference>
<comment type="cofactor">
    <cofactor evidence="2 7">
        <name>NADP(+)</name>
        <dbReference type="ChEBI" id="CHEBI:58349"/>
    </cofactor>
</comment>
<comment type="catalytic activity">
    <reaction evidence="1 7">
        <text>GDP-alpha-D-mannose = GDP-4-dehydro-alpha-D-rhamnose + H2O</text>
        <dbReference type="Rhea" id="RHEA:23820"/>
        <dbReference type="ChEBI" id="CHEBI:15377"/>
        <dbReference type="ChEBI" id="CHEBI:57527"/>
        <dbReference type="ChEBI" id="CHEBI:57964"/>
        <dbReference type="EC" id="4.2.1.47"/>
    </reaction>
</comment>
<name>A0A397S1Y3_9MOLU</name>
<dbReference type="GO" id="GO:0008446">
    <property type="term" value="F:GDP-mannose 4,6-dehydratase activity"/>
    <property type="evidence" value="ECO:0007669"/>
    <property type="project" value="UniProtKB-UniRule"/>
</dbReference>
<dbReference type="GO" id="GO:0008270">
    <property type="term" value="F:zinc ion binding"/>
    <property type="evidence" value="ECO:0007669"/>
    <property type="project" value="InterPro"/>
</dbReference>
<dbReference type="Pfam" id="PF16363">
    <property type="entry name" value="GDP_Man_Dehyd"/>
    <property type="match status" value="1"/>
</dbReference>
<dbReference type="Proteomes" id="UP000266506">
    <property type="component" value="Unassembled WGS sequence"/>
</dbReference>
<sequence>MILFLEPYFEKKPWAGDKLKNIYDCPDSTGEAWIVSGYKNKSSRVKSGKYKGETLRHLWMKHPELFGDYTDKEFPLLIKIIDAKEDLSVQVHPNDNYALEQQNSLGKFECWYFLNQNEAKTCIAGIDALKRIDVKKYIDSGILQDKLIKRNVENGDLVVIEPGTVHALQAGSFVLEVQESSDITYRLYDYNRGRELHIEDSLNVICYNDQRNPIYPFQKSETFDSKYFTLNKVFVDGNTTYHTNSFIIAYVIDGTIIVNGETVNKGDTLIISKGENEINCSGIGRAIIIIPKEKEETRPKMRKVALITGIVTQDGSYLAEFLLNKGYEVHGLINSKSQLRTDKLDALVNDPNIYNIKLFFHIGDLTDTSSLNRLLEKVRPDEIYNLASQSHVDLSFELPEYTAQVNSLGTLRLLDAIKQNDLRTRLFNESSSQIFGENVNSDGYQDETTPVSPENPYATSKAYAHFIVQNYRRNYGIYAVNGILFNHTSPREDEDFVCKKVTTFVGQYAMGNGGKLYVGNLESERDWGYAPDYVEGMWLSLQQMNPDDYVFATGKTHSVKELIELSFMQIGIRITWVGEGLNVKGINEVTGDVIVEVDPTIYRFSDTSYLKGNPAKAMNKLGWIPKKQFSDLVKLMVKHEFQVLKR</sequence>
<feature type="domain" description="Phosphomannose isomerase type I catalytic" evidence="9">
    <location>
        <begin position="27"/>
        <end position="98"/>
    </location>
</feature>
<dbReference type="EC" id="4.2.1.47" evidence="4 7"/>
<evidence type="ECO:0000313" key="11">
    <source>
        <dbReference type="EMBL" id="RIA78405.1"/>
    </source>
</evidence>
<dbReference type="Pfam" id="PF20511">
    <property type="entry name" value="PMI_typeI_cat"/>
    <property type="match status" value="1"/>
</dbReference>
<evidence type="ECO:0000256" key="5">
    <source>
        <dbReference type="ARBA" id="ARBA00023239"/>
    </source>
</evidence>
<dbReference type="Gene3D" id="3.40.50.720">
    <property type="entry name" value="NAD(P)-binding Rossmann-like Domain"/>
    <property type="match status" value="1"/>
</dbReference>
<dbReference type="InterPro" id="IPR014710">
    <property type="entry name" value="RmlC-like_jellyroll"/>
</dbReference>
<dbReference type="InterPro" id="IPR016040">
    <property type="entry name" value="NAD(P)-bd_dom"/>
</dbReference>
<comment type="caution">
    <text evidence="11">The sequence shown here is derived from an EMBL/GenBank/DDBJ whole genome shotgun (WGS) entry which is preliminary data.</text>
</comment>
<feature type="domain" description="Mannose-6-phosphate isomerase cupin" evidence="10">
    <location>
        <begin position="225"/>
        <end position="289"/>
    </location>
</feature>
<comment type="function">
    <text evidence="6 7">Catalyzes the conversion of GDP-D-mannose to GDP-4-dehydro-6-deoxy-D-mannose.</text>
</comment>
<dbReference type="InterPro" id="IPR046457">
    <property type="entry name" value="PMI_typeI_cat"/>
</dbReference>